<evidence type="ECO:0000313" key="3">
    <source>
        <dbReference type="Proteomes" id="UP001066276"/>
    </source>
</evidence>
<dbReference type="AlphaFoldDB" id="A0AAV7MKT1"/>
<feature type="coiled-coil region" evidence="1">
    <location>
        <begin position="12"/>
        <end position="39"/>
    </location>
</feature>
<protein>
    <submittedName>
        <fullName evidence="2">Uncharacterized protein</fullName>
    </submittedName>
</protein>
<accession>A0AAV7MKT1</accession>
<keyword evidence="1" id="KW-0175">Coiled coil</keyword>
<keyword evidence="3" id="KW-1185">Reference proteome</keyword>
<name>A0AAV7MKT1_PLEWA</name>
<proteinExistence type="predicted"/>
<comment type="caution">
    <text evidence="2">The sequence shown here is derived from an EMBL/GenBank/DDBJ whole genome shotgun (WGS) entry which is preliminary data.</text>
</comment>
<dbReference type="EMBL" id="JANPWB010000013">
    <property type="protein sequence ID" value="KAJ1103390.1"/>
    <property type="molecule type" value="Genomic_DNA"/>
</dbReference>
<organism evidence="2 3">
    <name type="scientific">Pleurodeles waltl</name>
    <name type="common">Iberian ribbed newt</name>
    <dbReference type="NCBI Taxonomy" id="8319"/>
    <lineage>
        <taxon>Eukaryota</taxon>
        <taxon>Metazoa</taxon>
        <taxon>Chordata</taxon>
        <taxon>Craniata</taxon>
        <taxon>Vertebrata</taxon>
        <taxon>Euteleostomi</taxon>
        <taxon>Amphibia</taxon>
        <taxon>Batrachia</taxon>
        <taxon>Caudata</taxon>
        <taxon>Salamandroidea</taxon>
        <taxon>Salamandridae</taxon>
        <taxon>Pleurodelinae</taxon>
        <taxon>Pleurodeles</taxon>
    </lineage>
</organism>
<reference evidence="2" key="1">
    <citation type="journal article" date="2022" name="bioRxiv">
        <title>Sequencing and chromosome-scale assembly of the giantPleurodeles waltlgenome.</title>
        <authorList>
            <person name="Brown T."/>
            <person name="Elewa A."/>
            <person name="Iarovenko S."/>
            <person name="Subramanian E."/>
            <person name="Araus A.J."/>
            <person name="Petzold A."/>
            <person name="Susuki M."/>
            <person name="Suzuki K.-i.T."/>
            <person name="Hayashi T."/>
            <person name="Toyoda A."/>
            <person name="Oliveira C."/>
            <person name="Osipova E."/>
            <person name="Leigh N.D."/>
            <person name="Simon A."/>
            <person name="Yun M.H."/>
        </authorList>
    </citation>
    <scope>NUCLEOTIDE SEQUENCE</scope>
    <source>
        <strain evidence="2">20211129_DDA</strain>
        <tissue evidence="2">Liver</tissue>
    </source>
</reference>
<dbReference type="Proteomes" id="UP001066276">
    <property type="component" value="Chromosome 9"/>
</dbReference>
<evidence type="ECO:0000256" key="1">
    <source>
        <dbReference type="SAM" id="Coils"/>
    </source>
</evidence>
<evidence type="ECO:0000313" key="2">
    <source>
        <dbReference type="EMBL" id="KAJ1103390.1"/>
    </source>
</evidence>
<sequence length="67" mass="7795">MGLCMATTVGIHRTLEEDITGHEAELKDLEQALKDDQTLEVIWDKQRIKLCELWDQLETHTCQTGRR</sequence>
<gene>
    <name evidence="2" type="ORF">NDU88_000814</name>
</gene>